<dbReference type="RefSeq" id="WP_119438207.1">
    <property type="nucleotide sequence ID" value="NZ_QWGR01000006.1"/>
</dbReference>
<keyword evidence="1" id="KW-0238">DNA-binding</keyword>
<dbReference type="AlphaFoldDB" id="A0A399T1Q4"/>
<gene>
    <name evidence="3" type="ORF">D1614_12080</name>
</gene>
<reference evidence="3 4" key="1">
    <citation type="submission" date="2018-08" db="EMBL/GenBank/DDBJ databases">
        <title>Pallidiluteibacterium maritimus gen. nov., sp. nov., isolated from coastal sediment.</title>
        <authorList>
            <person name="Zhou L.Y."/>
        </authorList>
    </citation>
    <scope>NUCLEOTIDE SEQUENCE [LARGE SCALE GENOMIC DNA]</scope>
    <source>
        <strain evidence="3 4">XSD2</strain>
    </source>
</reference>
<proteinExistence type="predicted"/>
<dbReference type="SUPFAM" id="SSF47413">
    <property type="entry name" value="lambda repressor-like DNA-binding domains"/>
    <property type="match status" value="1"/>
</dbReference>
<evidence type="ECO:0000259" key="2">
    <source>
        <dbReference type="Pfam" id="PF07883"/>
    </source>
</evidence>
<dbReference type="GO" id="GO:0003677">
    <property type="term" value="F:DNA binding"/>
    <property type="evidence" value="ECO:0007669"/>
    <property type="project" value="UniProtKB-KW"/>
</dbReference>
<dbReference type="GO" id="GO:0005829">
    <property type="term" value="C:cytosol"/>
    <property type="evidence" value="ECO:0007669"/>
    <property type="project" value="TreeGrafter"/>
</dbReference>
<evidence type="ECO:0000256" key="1">
    <source>
        <dbReference type="ARBA" id="ARBA00023125"/>
    </source>
</evidence>
<sequence>MNEQIREIAWRLSGLREVLDIPVEEMAATCKVSVEDYLGYESGNTDIPIGVLQNVSKKYQVGLTTLLFGDEPNMKSYFLTRAGQGPAIERTKAYKYQALAAGFVGRKADPFIVTVEPEEDKPVHLNSHNGQEFDLVLEGRMLLTVGGHELVLNEGDSLYFDATLPHGMKALDGKRVRFLATIF</sequence>
<dbReference type="Pfam" id="PF07883">
    <property type="entry name" value="Cupin_2"/>
    <property type="match status" value="1"/>
</dbReference>
<dbReference type="OrthoDB" id="9805356at2"/>
<keyword evidence="4" id="KW-1185">Reference proteome</keyword>
<dbReference type="EMBL" id="QWGR01000006">
    <property type="protein sequence ID" value="RIJ47863.1"/>
    <property type="molecule type" value="Genomic_DNA"/>
</dbReference>
<comment type="caution">
    <text evidence="3">The sequence shown here is derived from an EMBL/GenBank/DDBJ whole genome shotgun (WGS) entry which is preliminary data.</text>
</comment>
<accession>A0A399T1Q4</accession>
<dbReference type="CDD" id="cd02209">
    <property type="entry name" value="cupin_XRE_C"/>
    <property type="match status" value="1"/>
</dbReference>
<protein>
    <submittedName>
        <fullName evidence="3">Cupin domain-containing protein</fullName>
    </submittedName>
</protein>
<dbReference type="Gene3D" id="2.60.120.10">
    <property type="entry name" value="Jelly Rolls"/>
    <property type="match status" value="1"/>
</dbReference>
<dbReference type="PANTHER" id="PTHR46797:SF19">
    <property type="entry name" value="BLL2473 PROTEIN"/>
    <property type="match status" value="1"/>
</dbReference>
<dbReference type="PANTHER" id="PTHR46797">
    <property type="entry name" value="HTH-TYPE TRANSCRIPTIONAL REGULATOR"/>
    <property type="match status" value="1"/>
</dbReference>
<evidence type="ECO:0000313" key="3">
    <source>
        <dbReference type="EMBL" id="RIJ47863.1"/>
    </source>
</evidence>
<name>A0A399T1Q4_9BACT</name>
<dbReference type="InterPro" id="IPR013096">
    <property type="entry name" value="Cupin_2"/>
</dbReference>
<dbReference type="InterPro" id="IPR010982">
    <property type="entry name" value="Lambda_DNA-bd_dom_sf"/>
</dbReference>
<dbReference type="InterPro" id="IPR011051">
    <property type="entry name" value="RmlC_Cupin_sf"/>
</dbReference>
<dbReference type="SUPFAM" id="SSF51182">
    <property type="entry name" value="RmlC-like cupins"/>
    <property type="match status" value="1"/>
</dbReference>
<feature type="domain" description="Cupin type-2" evidence="2">
    <location>
        <begin position="112"/>
        <end position="180"/>
    </location>
</feature>
<dbReference type="Gene3D" id="1.10.260.40">
    <property type="entry name" value="lambda repressor-like DNA-binding domains"/>
    <property type="match status" value="1"/>
</dbReference>
<dbReference type="InterPro" id="IPR050807">
    <property type="entry name" value="TransReg_Diox_bact_type"/>
</dbReference>
<dbReference type="Proteomes" id="UP000265926">
    <property type="component" value="Unassembled WGS sequence"/>
</dbReference>
<organism evidence="3 4">
    <name type="scientific">Maribellus luteus</name>
    <dbReference type="NCBI Taxonomy" id="2305463"/>
    <lineage>
        <taxon>Bacteria</taxon>
        <taxon>Pseudomonadati</taxon>
        <taxon>Bacteroidota</taxon>
        <taxon>Bacteroidia</taxon>
        <taxon>Marinilabiliales</taxon>
        <taxon>Prolixibacteraceae</taxon>
        <taxon>Maribellus</taxon>
    </lineage>
</organism>
<evidence type="ECO:0000313" key="4">
    <source>
        <dbReference type="Proteomes" id="UP000265926"/>
    </source>
</evidence>
<dbReference type="GO" id="GO:0003700">
    <property type="term" value="F:DNA-binding transcription factor activity"/>
    <property type="evidence" value="ECO:0007669"/>
    <property type="project" value="TreeGrafter"/>
</dbReference>
<dbReference type="InterPro" id="IPR014710">
    <property type="entry name" value="RmlC-like_jellyroll"/>
</dbReference>